<evidence type="ECO:0000256" key="3">
    <source>
        <dbReference type="ARBA" id="ARBA00022434"/>
    </source>
</evidence>
<evidence type="ECO:0000256" key="7">
    <source>
        <dbReference type="ARBA" id="ARBA00048035"/>
    </source>
</evidence>
<dbReference type="GO" id="GO:0042802">
    <property type="term" value="F:identical protein binding"/>
    <property type="evidence" value="ECO:0007669"/>
    <property type="project" value="UniProtKB-ARBA"/>
</dbReference>
<dbReference type="InterPro" id="IPR009040">
    <property type="entry name" value="Ferritin-like_diiron"/>
</dbReference>
<dbReference type="GO" id="GO:0006826">
    <property type="term" value="P:iron ion transport"/>
    <property type="evidence" value="ECO:0007669"/>
    <property type="project" value="InterPro"/>
</dbReference>
<evidence type="ECO:0000313" key="12">
    <source>
        <dbReference type="Proteomes" id="UP000254777"/>
    </source>
</evidence>
<feature type="binding site" evidence="8">
    <location>
        <position position="48"/>
    </location>
    <ligand>
        <name>Fe cation</name>
        <dbReference type="ChEBI" id="CHEBI:24875"/>
        <label>1</label>
    </ligand>
</feature>
<evidence type="ECO:0000256" key="2">
    <source>
        <dbReference type="ARBA" id="ARBA00006950"/>
    </source>
</evidence>
<accession>A0A379DA26</accession>
<sequence>MTNLIESLNEQMNFEISSAYIYAAMSSYCKSKGMDGFAHFMNFQAKEELEHAMDFYKFIFLLDSVPVYEAIEKPEAEYGSFTNLFKTALEHEKEVTKRIRNLYEQATVEKNYEILEFLGGYIKEQVEEEATFRGIVEKMERLGESWTGLYRYDSELGRRA</sequence>
<dbReference type="InterPro" id="IPR008331">
    <property type="entry name" value="Ferritin_DPS_dom"/>
</dbReference>
<dbReference type="PANTHER" id="PTHR11431">
    <property type="entry name" value="FERRITIN"/>
    <property type="match status" value="1"/>
</dbReference>
<keyword evidence="4 8" id="KW-0479">Metal-binding</keyword>
<feature type="binding site" evidence="8">
    <location>
        <position position="15"/>
    </location>
    <ligand>
        <name>Fe cation</name>
        <dbReference type="ChEBI" id="CHEBI:24875"/>
        <label>1</label>
    </ligand>
</feature>
<dbReference type="EC" id="1.16.3.2" evidence="9"/>
<evidence type="ECO:0000256" key="8">
    <source>
        <dbReference type="PIRSR" id="PIRSR601519-1"/>
    </source>
</evidence>
<dbReference type="GO" id="GO:0004322">
    <property type="term" value="F:ferroxidase activity"/>
    <property type="evidence" value="ECO:0007669"/>
    <property type="project" value="TreeGrafter"/>
</dbReference>
<keyword evidence="5 11" id="KW-0560">Oxidoreductase</keyword>
<reference evidence="11 12" key="1">
    <citation type="submission" date="2018-06" db="EMBL/GenBank/DDBJ databases">
        <authorList>
            <consortium name="Pathogen Informatics"/>
            <person name="Doyle S."/>
        </authorList>
    </citation>
    <scope>NUCLEOTIDE SEQUENCE [LARGE SCALE GENOMIC DNA]</scope>
    <source>
        <strain evidence="11 12">NCTC11088</strain>
    </source>
</reference>
<comment type="catalytic activity">
    <reaction evidence="7 9">
        <text>4 Fe(2+) + O2 + 6 H2O = 4 iron(III) oxide-hydroxide + 12 H(+)</text>
        <dbReference type="Rhea" id="RHEA:11972"/>
        <dbReference type="ChEBI" id="CHEBI:15377"/>
        <dbReference type="ChEBI" id="CHEBI:15378"/>
        <dbReference type="ChEBI" id="CHEBI:15379"/>
        <dbReference type="ChEBI" id="CHEBI:29033"/>
        <dbReference type="ChEBI" id="CHEBI:78619"/>
        <dbReference type="EC" id="1.16.3.2"/>
    </reaction>
</comment>
<dbReference type="InterPro" id="IPR001519">
    <property type="entry name" value="Ferritin"/>
</dbReference>
<keyword evidence="3 9" id="KW-0409">Iron storage</keyword>
<dbReference type="Proteomes" id="UP000254777">
    <property type="component" value="Unassembled WGS sequence"/>
</dbReference>
<dbReference type="Gene3D" id="1.20.1260.10">
    <property type="match status" value="1"/>
</dbReference>
<evidence type="ECO:0000256" key="4">
    <source>
        <dbReference type="ARBA" id="ARBA00022723"/>
    </source>
</evidence>
<keyword evidence="6 8" id="KW-0408">Iron</keyword>
<comment type="subcellular location">
    <subcellularLocation>
        <location evidence="9">Cytoplasm</location>
    </subcellularLocation>
</comment>
<dbReference type="InterPro" id="IPR012347">
    <property type="entry name" value="Ferritin-like"/>
</dbReference>
<evidence type="ECO:0000256" key="5">
    <source>
        <dbReference type="ARBA" id="ARBA00023002"/>
    </source>
</evidence>
<evidence type="ECO:0000256" key="6">
    <source>
        <dbReference type="ARBA" id="ARBA00023004"/>
    </source>
</evidence>
<name>A0A379DA26_9FIRM</name>
<dbReference type="InterPro" id="IPR041719">
    <property type="entry name" value="Ferritin_prok"/>
</dbReference>
<evidence type="ECO:0000313" key="11">
    <source>
        <dbReference type="EMBL" id="SUB74757.1"/>
    </source>
</evidence>
<feature type="binding site" evidence="8">
    <location>
        <position position="51"/>
    </location>
    <ligand>
        <name>Fe cation</name>
        <dbReference type="ChEBI" id="CHEBI:24875"/>
        <label>1</label>
    </ligand>
</feature>
<comment type="similarity">
    <text evidence="2 9">Belongs to the ferritin family. Prokaryotic subfamily.</text>
</comment>
<dbReference type="GO" id="GO:0008199">
    <property type="term" value="F:ferric iron binding"/>
    <property type="evidence" value="ECO:0007669"/>
    <property type="project" value="InterPro"/>
</dbReference>
<dbReference type="PANTHER" id="PTHR11431:SF127">
    <property type="entry name" value="BACTERIAL NON-HEME FERRITIN"/>
    <property type="match status" value="1"/>
</dbReference>
<proteinExistence type="inferred from homology"/>
<dbReference type="GO" id="GO:0006879">
    <property type="term" value="P:intracellular iron ion homeostasis"/>
    <property type="evidence" value="ECO:0007669"/>
    <property type="project" value="UniProtKB-KW"/>
</dbReference>
<comment type="function">
    <text evidence="1 9">Iron-storage protein.</text>
</comment>
<evidence type="ECO:0000256" key="9">
    <source>
        <dbReference type="RuleBase" id="RU361145"/>
    </source>
</evidence>
<evidence type="ECO:0000259" key="10">
    <source>
        <dbReference type="PROSITE" id="PS50905"/>
    </source>
</evidence>
<dbReference type="CDD" id="cd01055">
    <property type="entry name" value="Nonheme_Ferritin"/>
    <property type="match status" value="1"/>
</dbReference>
<dbReference type="RefSeq" id="WP_004819111.1">
    <property type="nucleotide sequence ID" value="NZ_UGTH01000001.1"/>
</dbReference>
<dbReference type="InterPro" id="IPR009078">
    <property type="entry name" value="Ferritin-like_SF"/>
</dbReference>
<feature type="binding site" evidence="8">
    <location>
        <position position="125"/>
    </location>
    <ligand>
        <name>Fe cation</name>
        <dbReference type="ChEBI" id="CHEBI:24875"/>
        <label>1</label>
    </ligand>
</feature>
<keyword evidence="9" id="KW-0963">Cytoplasm</keyword>
<dbReference type="AlphaFoldDB" id="A0A379DA26"/>
<dbReference type="GO" id="GO:0005829">
    <property type="term" value="C:cytosol"/>
    <property type="evidence" value="ECO:0007669"/>
    <property type="project" value="TreeGrafter"/>
</dbReference>
<dbReference type="Pfam" id="PF00210">
    <property type="entry name" value="Ferritin"/>
    <property type="match status" value="1"/>
</dbReference>
<dbReference type="FunFam" id="1.20.1260.10:FF:000001">
    <property type="entry name" value="Non-heme ferritin"/>
    <property type="match status" value="1"/>
</dbReference>
<dbReference type="PROSITE" id="PS50905">
    <property type="entry name" value="FERRITIN_LIKE"/>
    <property type="match status" value="1"/>
</dbReference>
<feature type="binding site" evidence="8">
    <location>
        <position position="92"/>
    </location>
    <ligand>
        <name>Fe cation</name>
        <dbReference type="ChEBI" id="CHEBI:24875"/>
        <label>1</label>
    </ligand>
</feature>
<dbReference type="EMBL" id="UGTH01000001">
    <property type="protein sequence ID" value="SUB74757.1"/>
    <property type="molecule type" value="Genomic_DNA"/>
</dbReference>
<feature type="domain" description="Ferritin-like diiron" evidence="10">
    <location>
        <begin position="1"/>
        <end position="143"/>
    </location>
</feature>
<gene>
    <name evidence="11" type="primary">ftnA</name>
    <name evidence="11" type="ORF">NCTC11088_00514</name>
</gene>
<dbReference type="SUPFAM" id="SSF47240">
    <property type="entry name" value="Ferritin-like"/>
    <property type="match status" value="1"/>
</dbReference>
<evidence type="ECO:0000256" key="1">
    <source>
        <dbReference type="ARBA" id="ARBA00002485"/>
    </source>
</evidence>
<dbReference type="GO" id="GO:0008198">
    <property type="term" value="F:ferrous iron binding"/>
    <property type="evidence" value="ECO:0007669"/>
    <property type="project" value="TreeGrafter"/>
</dbReference>
<organism evidence="11 12">
    <name type="scientific">Peptoniphilus indolicus</name>
    <dbReference type="NCBI Taxonomy" id="33030"/>
    <lineage>
        <taxon>Bacteria</taxon>
        <taxon>Bacillati</taxon>
        <taxon>Bacillota</taxon>
        <taxon>Tissierellia</taxon>
        <taxon>Tissierellales</taxon>
        <taxon>Peptoniphilaceae</taxon>
        <taxon>Peptoniphilus</taxon>
    </lineage>
</organism>
<protein>
    <recommendedName>
        <fullName evidence="9">Ferritin</fullName>
        <ecNumber evidence="9">1.16.3.2</ecNumber>
    </recommendedName>
</protein>